<dbReference type="NCBIfam" id="TIGR03083">
    <property type="entry name" value="maleylpyruvate isomerase family mycothiol-dependent enzyme"/>
    <property type="match status" value="1"/>
</dbReference>
<feature type="domain" description="Mycothiol-dependent maleylpyruvate isomerase metal-binding" evidence="1">
    <location>
        <begin position="4"/>
        <end position="44"/>
    </location>
</feature>
<reference evidence="2 3" key="1">
    <citation type="submission" date="2016-10" db="EMBL/GenBank/DDBJ databases">
        <authorList>
            <person name="de Groot N.N."/>
        </authorList>
    </citation>
    <scope>NUCLEOTIDE SEQUENCE [LARGE SCALE GENOMIC DNA]</scope>
    <source>
        <strain evidence="2 3">DSM 44908</strain>
    </source>
</reference>
<gene>
    <name evidence="2" type="ORF">SAMN05444374_105265</name>
</gene>
<dbReference type="Proteomes" id="UP000182054">
    <property type="component" value="Unassembled WGS sequence"/>
</dbReference>
<dbReference type="Pfam" id="PF11716">
    <property type="entry name" value="MDMPI_N"/>
    <property type="match status" value="1"/>
</dbReference>
<evidence type="ECO:0000259" key="1">
    <source>
        <dbReference type="Pfam" id="PF11716"/>
    </source>
</evidence>
<evidence type="ECO:0000313" key="2">
    <source>
        <dbReference type="EMBL" id="SFA49740.1"/>
    </source>
</evidence>
<dbReference type="RefSeq" id="WP_068365444.1">
    <property type="nucleotide sequence ID" value="NZ_CP135915.1"/>
</dbReference>
<dbReference type="GO" id="GO:0046872">
    <property type="term" value="F:metal ion binding"/>
    <property type="evidence" value="ECO:0007669"/>
    <property type="project" value="InterPro"/>
</dbReference>
<dbReference type="SUPFAM" id="SSF109854">
    <property type="entry name" value="DinB/YfiT-like putative metalloenzymes"/>
    <property type="match status" value="1"/>
</dbReference>
<protein>
    <submittedName>
        <fullName evidence="2">TIGR03085 family protein</fullName>
    </submittedName>
</protein>
<proteinExistence type="predicted"/>
<dbReference type="InterPro" id="IPR017519">
    <property type="entry name" value="CHP03085"/>
</dbReference>
<name>A0A1I0TDE6_9NOCA</name>
<dbReference type="EMBL" id="FOJN01000005">
    <property type="protein sequence ID" value="SFA49740.1"/>
    <property type="molecule type" value="Genomic_DNA"/>
</dbReference>
<dbReference type="InterPro" id="IPR024344">
    <property type="entry name" value="MDMPI_metal-binding"/>
</dbReference>
<dbReference type="AlphaFoldDB" id="A0A1I0TDE6"/>
<dbReference type="InterPro" id="IPR034660">
    <property type="entry name" value="DinB/YfiT-like"/>
</dbReference>
<dbReference type="Gene3D" id="1.20.120.450">
    <property type="entry name" value="dinb family like domain"/>
    <property type="match status" value="1"/>
</dbReference>
<organism evidence="2 3">
    <name type="scientific">Rhodococcoides kroppenstedtii</name>
    <dbReference type="NCBI Taxonomy" id="293050"/>
    <lineage>
        <taxon>Bacteria</taxon>
        <taxon>Bacillati</taxon>
        <taxon>Actinomycetota</taxon>
        <taxon>Actinomycetes</taxon>
        <taxon>Mycobacteriales</taxon>
        <taxon>Nocardiaceae</taxon>
        <taxon>Rhodococcoides</taxon>
    </lineage>
</organism>
<dbReference type="InterPro" id="IPR017517">
    <property type="entry name" value="Maleyloyr_isom"/>
</dbReference>
<dbReference type="OrthoDB" id="3268903at2"/>
<sequence length="206" mass="22484">MSLARDERLRLVDTMSSAGPDAPTLCGEWTVRDLAAHLVVRERRPDASVGILLPPLAGYTQSVQDGVATRPFDELLDDVRSGPPIWSPFKVLDPVANLGEMFVHHEDVRRGDGVATPRDLDPRLEKALWGLGGLMGRKAYRSAPVTVVWESPEFGTRSFGSRSRRVILRGPASELALHAFGRDAVALDFDGDEADVAAVKALDRSF</sequence>
<dbReference type="NCBIfam" id="TIGR03085">
    <property type="entry name" value="TIGR03085 family metal-binding protein"/>
    <property type="match status" value="1"/>
</dbReference>
<evidence type="ECO:0000313" key="3">
    <source>
        <dbReference type="Proteomes" id="UP000182054"/>
    </source>
</evidence>
<accession>A0A1I0TDE6</accession>
<dbReference type="GeneID" id="85485714"/>